<comment type="cofactor">
    <cofactor evidence="1">
        <name>FAD</name>
        <dbReference type="ChEBI" id="CHEBI:57692"/>
    </cofactor>
</comment>
<evidence type="ECO:0000256" key="5">
    <source>
        <dbReference type="ARBA" id="ARBA00037941"/>
    </source>
</evidence>
<reference evidence="7" key="1">
    <citation type="submission" date="2018-05" db="EMBL/GenBank/DDBJ databases">
        <authorList>
            <person name="Lanie J.A."/>
            <person name="Ng W.-L."/>
            <person name="Kazmierczak K.M."/>
            <person name="Andrzejewski T.M."/>
            <person name="Davidsen T.M."/>
            <person name="Wayne K.J."/>
            <person name="Tettelin H."/>
            <person name="Glass J.I."/>
            <person name="Rusch D."/>
            <person name="Podicherti R."/>
            <person name="Tsui H.-C.T."/>
            <person name="Winkler M.E."/>
        </authorList>
    </citation>
    <scope>NUCLEOTIDE SEQUENCE</scope>
</reference>
<dbReference type="Gene3D" id="3.50.50.60">
    <property type="entry name" value="FAD/NAD(P)-binding domain"/>
    <property type="match status" value="1"/>
</dbReference>
<dbReference type="GO" id="GO:0047545">
    <property type="term" value="F:(S)-2-hydroxyglutarate dehydrogenase activity"/>
    <property type="evidence" value="ECO:0007669"/>
    <property type="project" value="TreeGrafter"/>
</dbReference>
<name>A0A382YMI5_9ZZZZ</name>
<evidence type="ECO:0000256" key="2">
    <source>
        <dbReference type="ARBA" id="ARBA00022630"/>
    </source>
</evidence>
<keyword evidence="3" id="KW-0274">FAD</keyword>
<dbReference type="EMBL" id="UINC01176544">
    <property type="protein sequence ID" value="SVD83718.1"/>
    <property type="molecule type" value="Genomic_DNA"/>
</dbReference>
<dbReference type="PANTHER" id="PTHR43104">
    <property type="entry name" value="L-2-HYDROXYGLUTARATE DEHYDROGENASE, MITOCHONDRIAL"/>
    <property type="match status" value="1"/>
</dbReference>
<proteinExistence type="inferred from homology"/>
<dbReference type="Pfam" id="PF01266">
    <property type="entry name" value="DAO"/>
    <property type="match status" value="1"/>
</dbReference>
<protein>
    <recommendedName>
        <fullName evidence="6">FAD dependent oxidoreductase domain-containing protein</fullName>
    </recommendedName>
</protein>
<evidence type="ECO:0000256" key="3">
    <source>
        <dbReference type="ARBA" id="ARBA00022827"/>
    </source>
</evidence>
<dbReference type="SUPFAM" id="SSF51905">
    <property type="entry name" value="FAD/NAD(P)-binding domain"/>
    <property type="match status" value="1"/>
</dbReference>
<dbReference type="InterPro" id="IPR036188">
    <property type="entry name" value="FAD/NAD-bd_sf"/>
</dbReference>
<accession>A0A382YMI5</accession>
<keyword evidence="2" id="KW-0285">Flavoprotein</keyword>
<comment type="similarity">
    <text evidence="5">Belongs to the L2HGDH family.</text>
</comment>
<keyword evidence="4" id="KW-0560">Oxidoreductase</keyword>
<feature type="non-terminal residue" evidence="7">
    <location>
        <position position="124"/>
    </location>
</feature>
<dbReference type="AlphaFoldDB" id="A0A382YMI5"/>
<evidence type="ECO:0000256" key="4">
    <source>
        <dbReference type="ARBA" id="ARBA00023002"/>
    </source>
</evidence>
<feature type="domain" description="FAD dependent oxidoreductase" evidence="6">
    <location>
        <begin position="64"/>
        <end position="119"/>
    </location>
</feature>
<evidence type="ECO:0000256" key="1">
    <source>
        <dbReference type="ARBA" id="ARBA00001974"/>
    </source>
</evidence>
<dbReference type="PANTHER" id="PTHR43104:SF2">
    <property type="entry name" value="L-2-HYDROXYGLUTARATE DEHYDROGENASE, MITOCHONDRIAL"/>
    <property type="match status" value="1"/>
</dbReference>
<sequence length="124" mass="13447">MKKQPQVDKAMEGNVNQEACWRLLGYAAGRGVLKRSRGRSAFSKHLYSATRKTRSSRLSTPSSLIIGGGIVGLATARQLLRKYPGAKVTVLEKEPTPGQHQTAHNSGVLHCGLYYTPGSLKAKL</sequence>
<organism evidence="7">
    <name type="scientific">marine metagenome</name>
    <dbReference type="NCBI Taxonomy" id="408172"/>
    <lineage>
        <taxon>unclassified sequences</taxon>
        <taxon>metagenomes</taxon>
        <taxon>ecological metagenomes</taxon>
    </lineage>
</organism>
<dbReference type="GO" id="GO:0005737">
    <property type="term" value="C:cytoplasm"/>
    <property type="evidence" value="ECO:0007669"/>
    <property type="project" value="TreeGrafter"/>
</dbReference>
<evidence type="ECO:0000259" key="6">
    <source>
        <dbReference type="Pfam" id="PF01266"/>
    </source>
</evidence>
<dbReference type="InterPro" id="IPR006076">
    <property type="entry name" value="FAD-dep_OxRdtase"/>
</dbReference>
<gene>
    <name evidence="7" type="ORF">METZ01_LOCUS436572</name>
</gene>
<evidence type="ECO:0000313" key="7">
    <source>
        <dbReference type="EMBL" id="SVD83718.1"/>
    </source>
</evidence>